<dbReference type="InterPro" id="IPR029760">
    <property type="entry name" value="GPX_CS"/>
</dbReference>
<dbReference type="Proteomes" id="UP000436911">
    <property type="component" value="Unassembled WGS sequence"/>
</dbReference>
<dbReference type="EMBL" id="QUSG01000012">
    <property type="protein sequence ID" value="KAA3525305.1"/>
    <property type="molecule type" value="Genomic_DNA"/>
</dbReference>
<evidence type="ECO:0000313" key="7">
    <source>
        <dbReference type="Proteomes" id="UP000436911"/>
    </source>
</evidence>
<dbReference type="PANTHER" id="PTHR11592">
    <property type="entry name" value="GLUTATHIONE PEROXIDASE"/>
    <property type="match status" value="1"/>
</dbReference>
<gene>
    <name evidence="6" type="ORF">DXT89_18415</name>
</gene>
<dbReference type="Pfam" id="PF00255">
    <property type="entry name" value="GSHPx"/>
    <property type="match status" value="1"/>
</dbReference>
<evidence type="ECO:0000313" key="6">
    <source>
        <dbReference type="EMBL" id="KAA3525305.1"/>
    </source>
</evidence>
<dbReference type="PIRSF" id="PIRSF000303">
    <property type="entry name" value="Glutathion_perox"/>
    <property type="match status" value="1"/>
</dbReference>
<dbReference type="AlphaFoldDB" id="A0A368NKM3"/>
<dbReference type="PROSITE" id="PS00763">
    <property type="entry name" value="GLUTATHIONE_PEROXID_2"/>
    <property type="match status" value="1"/>
</dbReference>
<dbReference type="InterPro" id="IPR036249">
    <property type="entry name" value="Thioredoxin-like_sf"/>
</dbReference>
<keyword evidence="3 5" id="KW-0560">Oxidoreductase</keyword>
<protein>
    <recommendedName>
        <fullName evidence="5">Glutathione peroxidase</fullName>
    </recommendedName>
</protein>
<proteinExistence type="inferred from homology"/>
<comment type="caution">
    <text evidence="6">The sequence shown here is derived from an EMBL/GenBank/DDBJ whole genome shotgun (WGS) entry which is preliminary data.</text>
</comment>
<evidence type="ECO:0000256" key="1">
    <source>
        <dbReference type="ARBA" id="ARBA00006926"/>
    </source>
</evidence>
<dbReference type="InterPro" id="IPR029759">
    <property type="entry name" value="GPX_AS"/>
</dbReference>
<evidence type="ECO:0000256" key="4">
    <source>
        <dbReference type="PIRSR" id="PIRSR000303-1"/>
    </source>
</evidence>
<reference evidence="6 7" key="1">
    <citation type="submission" date="2018-08" db="EMBL/GenBank/DDBJ databases">
        <title>Genome sequencing of Agrobacterium vitis strain ICMP 10754.</title>
        <authorList>
            <person name="Visnovsky S.B."/>
            <person name="Pitman A.R."/>
        </authorList>
    </citation>
    <scope>NUCLEOTIDE SEQUENCE [LARGE SCALE GENOMIC DNA]</scope>
    <source>
        <strain evidence="6 7">ICMP 10754</strain>
    </source>
</reference>
<dbReference type="PROSITE" id="PS00460">
    <property type="entry name" value="GLUTATHIONE_PEROXID_1"/>
    <property type="match status" value="1"/>
</dbReference>
<feature type="active site" evidence="4">
    <location>
        <position position="35"/>
    </location>
</feature>
<dbReference type="OrthoDB" id="9785502at2"/>
<dbReference type="PRINTS" id="PR01011">
    <property type="entry name" value="GLUTPROXDASE"/>
</dbReference>
<sequence>MNVHDFSAKDITGRERQLAEFAGKLLLIVNTASKCGFTPQYEGLETLQKRFQDDLVIIGFPCNQFGGQEPGSEAEIASFCDLNFKVSFPMFAKIDVKGNDAHPLYKYLTHEVRGILGTEAIKWNFTKFLVGRDGTPIARYAPITKPEEIADDIAKAVKG</sequence>
<evidence type="ECO:0000256" key="3">
    <source>
        <dbReference type="ARBA" id="ARBA00023002"/>
    </source>
</evidence>
<name>A0A368NKM3_AGRVI</name>
<dbReference type="SUPFAM" id="SSF52833">
    <property type="entry name" value="Thioredoxin-like"/>
    <property type="match status" value="1"/>
</dbReference>
<dbReference type="InterPro" id="IPR000889">
    <property type="entry name" value="Glutathione_peroxidase"/>
</dbReference>
<dbReference type="RefSeq" id="WP_060719849.1">
    <property type="nucleotide sequence ID" value="NZ_CP055265.1"/>
</dbReference>
<keyword evidence="2 5" id="KW-0575">Peroxidase</keyword>
<dbReference type="PROSITE" id="PS51355">
    <property type="entry name" value="GLUTATHIONE_PEROXID_3"/>
    <property type="match status" value="1"/>
</dbReference>
<comment type="similarity">
    <text evidence="1 5">Belongs to the glutathione peroxidase family.</text>
</comment>
<dbReference type="GeneID" id="60684476"/>
<evidence type="ECO:0000256" key="2">
    <source>
        <dbReference type="ARBA" id="ARBA00022559"/>
    </source>
</evidence>
<dbReference type="PANTHER" id="PTHR11592:SF78">
    <property type="entry name" value="GLUTATHIONE PEROXIDASE"/>
    <property type="match status" value="1"/>
</dbReference>
<dbReference type="Gene3D" id="3.40.30.10">
    <property type="entry name" value="Glutaredoxin"/>
    <property type="match status" value="1"/>
</dbReference>
<dbReference type="GO" id="GO:0034599">
    <property type="term" value="P:cellular response to oxidative stress"/>
    <property type="evidence" value="ECO:0007669"/>
    <property type="project" value="TreeGrafter"/>
</dbReference>
<organism evidence="6 7">
    <name type="scientific">Agrobacterium vitis</name>
    <name type="common">Rhizobium vitis</name>
    <dbReference type="NCBI Taxonomy" id="373"/>
    <lineage>
        <taxon>Bacteria</taxon>
        <taxon>Pseudomonadati</taxon>
        <taxon>Pseudomonadota</taxon>
        <taxon>Alphaproteobacteria</taxon>
        <taxon>Hyphomicrobiales</taxon>
        <taxon>Rhizobiaceae</taxon>
        <taxon>Rhizobium/Agrobacterium group</taxon>
        <taxon>Agrobacterium</taxon>
    </lineage>
</organism>
<dbReference type="FunFam" id="3.40.30.10:FF:000010">
    <property type="entry name" value="Glutathione peroxidase"/>
    <property type="match status" value="1"/>
</dbReference>
<dbReference type="GO" id="GO:0004601">
    <property type="term" value="F:peroxidase activity"/>
    <property type="evidence" value="ECO:0007669"/>
    <property type="project" value="UniProtKB-KW"/>
</dbReference>
<accession>A0A368NKM3</accession>
<evidence type="ECO:0000256" key="5">
    <source>
        <dbReference type="RuleBase" id="RU000499"/>
    </source>
</evidence>
<dbReference type="CDD" id="cd00340">
    <property type="entry name" value="GSH_Peroxidase"/>
    <property type="match status" value="1"/>
</dbReference>